<feature type="compositionally biased region" description="Low complexity" evidence="1">
    <location>
        <begin position="1"/>
        <end position="11"/>
    </location>
</feature>
<keyword evidence="3" id="KW-1185">Reference proteome</keyword>
<feature type="region of interest" description="Disordered" evidence="1">
    <location>
        <begin position="1"/>
        <end position="31"/>
    </location>
</feature>
<evidence type="ECO:0000313" key="2">
    <source>
        <dbReference type="EMBL" id="QYX78544.1"/>
    </source>
</evidence>
<feature type="compositionally biased region" description="Basic and acidic residues" evidence="1">
    <location>
        <begin position="14"/>
        <end position="30"/>
    </location>
</feature>
<dbReference type="RefSeq" id="WP_220647418.1">
    <property type="nucleotide sequence ID" value="NZ_CP080647.1"/>
</dbReference>
<organism evidence="2 3">
    <name type="scientific">Streptomyces akebiae</name>
    <dbReference type="NCBI Taxonomy" id="2865673"/>
    <lineage>
        <taxon>Bacteria</taxon>
        <taxon>Bacillati</taxon>
        <taxon>Actinomycetota</taxon>
        <taxon>Actinomycetes</taxon>
        <taxon>Kitasatosporales</taxon>
        <taxon>Streptomycetaceae</taxon>
        <taxon>Streptomyces</taxon>
    </lineage>
</organism>
<protein>
    <submittedName>
        <fullName evidence="2">Uncharacterized protein</fullName>
    </submittedName>
</protein>
<dbReference type="SUPFAM" id="SSF69318">
    <property type="entry name" value="Integrin alpha N-terminal domain"/>
    <property type="match status" value="1"/>
</dbReference>
<evidence type="ECO:0000256" key="1">
    <source>
        <dbReference type="SAM" id="MobiDB-lite"/>
    </source>
</evidence>
<sequence>MRALPPRAQQPQHPPDDDPHHSPDRADEAGGVHVLYGAKSGLGAQGSQWFARNSPGVPGALATGDYVGHTVRLRDTDRDGMADLYVMGDNSSLRLPGTSKGVTTTGVQQVNGDVVTGMLQ</sequence>
<name>A0ABX8XSK0_9ACTN</name>
<dbReference type="Gene3D" id="2.130.10.130">
    <property type="entry name" value="Integrin alpha, N-terminal"/>
    <property type="match status" value="1"/>
</dbReference>
<dbReference type="EMBL" id="CP080647">
    <property type="protein sequence ID" value="QYX78544.1"/>
    <property type="molecule type" value="Genomic_DNA"/>
</dbReference>
<evidence type="ECO:0000313" key="3">
    <source>
        <dbReference type="Proteomes" id="UP000827138"/>
    </source>
</evidence>
<reference evidence="2 3" key="1">
    <citation type="submission" date="2021-08" db="EMBL/GenBank/DDBJ databases">
        <authorList>
            <person name="Ping M."/>
        </authorList>
    </citation>
    <scope>NUCLEOTIDE SEQUENCE [LARGE SCALE GENOMIC DNA]</scope>
    <source>
        <strain evidence="2 3">MG28</strain>
    </source>
</reference>
<proteinExistence type="predicted"/>
<dbReference type="InterPro" id="IPR028994">
    <property type="entry name" value="Integrin_alpha_N"/>
</dbReference>
<gene>
    <name evidence="2" type="ORF">K1J60_20105</name>
</gene>
<dbReference type="Proteomes" id="UP000827138">
    <property type="component" value="Chromosome"/>
</dbReference>
<accession>A0ABX8XSK0</accession>